<dbReference type="InterPro" id="IPR013968">
    <property type="entry name" value="PKS_KR"/>
</dbReference>
<feature type="domain" description="PKS/mFAS DH" evidence="9">
    <location>
        <begin position="974"/>
        <end position="1309"/>
    </location>
</feature>
<sequence length="2264" mass="249010">MEPIAVIGLGCRFPGDATSPQNLWDLLSRGESAWSEFPEDRLNIHTYYHPSGTRQGSICFRGAHFLKENVAVFDSSFFGIPPDEAKAVDPQQRLLLEVTVEALDSDYEQIVLRDYDDQPQYGATGNGTAILSNRLSYFLDICGPSMTIDTGCSASLVSIHQAYQSLLTRESDMAIAGGCGLILTPNTMMPMTALNFLSPDGKSYTFDARANGYGRGEGVGVVILKRLSDAIRDNDNIRAVIRGSRLNQDGKTPGITLPSTEAQTRNMQAIYERAGLDPARTMFVECHGTGTQAGDVRELKAISQSICLNRAKDNPVYVGSIKTNIGHLEGAAGVAGLIKGILTVENGVIPKHVNFETRNPAINFQDWKVKVPINNTPWPISGLRRASINSFGFGGTNAHIVIDDAAHYLADKGLCAHHSTTLSNDIMDPSVSDRQLAATILEVEKRKGQINQQAKGYDMPCPDLDSHVFVFSAHEQSSLLRMLQNQAQYLGKNRETILKNPCFLQDLAYTLGCRRTKLKWKTFVTAKSVDELVEKLQASSGKNFSRTSGDKPLNIAFVFSGQGAQWHAMGRELLAFDIYLESIAAASEYMTTKLGSHFSLLGELLKDEDYSQINRPEISHPATTAVQVALVDLLVHRCGIIPSSVVGHSSGEIAAAYASGMISRETAWELSYYRGLCASSLLQATHSATRGRMLAVGLPEIEADAYLEMVGKGRVVIACINSPSSVTLSGDDNAIFEIQRLLVNDGVFNRLLVVEIAYHSFHMLHCAPGYSDSIAHLQPRVPARCILRHPCSEGKSLTVSRLSSNEAELDLIPESEATTMFSSVTGEEVEWQDMTHGYWSTNLTLPVKFSRAISSMMDRLDGNRPDIILEVGPHAVLQSPLRQIFEADSPAQKPKYLSVLRRHSDATTTTLNALGELWVRGCNIAMPWVVMRNVQSRRPRLLSDLPNYPWNHDVPHWYESHLSRTNRLMPHGRYDLIGRPTPDSIPFQPRWRGFFRIKENPWIEHHQVQKTTVYPAAGMICMVLEGAKQLAPESSAGIEISQFRIEKAMLVPSTDHGLEYALHLSKQDSIKRHSTRKSSYSQPLAAPSISYEFSIYSKPLNGDWQQHGSGIVTIHPRPGTAGGPMDIQAARESVLKTKRYYEKFLEVKSVCDDPIIPRQLYETLDVIGMNYGSLFRNISSLYKHANTCTFVVCIPDTKSIMPAQFEFPHILHPATLDSVFQTAFSFGSDSMVPSYVGSVYVSLYPQLPSGAGGEFVGYAKAERQGLREANVTFAMSDGSWKNPTSQTIQDPLIIIKDMRFTALSTSGDFNTSRFIPNHHNLCSEMIWEPVADTDANIDSEKLDPPFPGGIRLLVPDVMGAALTQLCNQLCNKLKCTSVTWAAVQKVQSHASYYISLLELLPGHEIIWNWSEDDFTAFRSLVDSAKGLLWLTQSAQIEATNPKTALLQALARTIRSENPQRNLLTLDLGADTDLAERGTAAKIVSLFASACSNNARPESRETDYAERGGELLVPRLVPMKSLNKLVERGNTPTEPISEAFTQHQGRSLKLKIGEIGKPGTLYWDDDHKTEMSLEADTVAIKVLATGLSSLDVDVIMGHAQDHALGTDVYGVIELLGENVPGFTIGDRVVAIARGSLRQQVRCHQSLVHKISEKVDSSIVSLLTPLAMAHYALHTLASLKEHHSILVHAGAGSFGQAAIRLAQHVGATVYASVTSDEQRHILEHDYQLPEERIFDGNSSSFIESIMRLTCDAGVNVVFDPTSDYRQSNRQCVSNLGHVVSLTKKDTLKGQLVDFTGKAFSISVIDFAYLIQKEPERLSECLTSLCSANIMGWLPKCCSVLRKYDWSDLPRAFATLAEDSQCGMAYCVPLSTTKVPIMPQREHHVKEHLHPDSTYVLAGQGGLGMHIAKMLEANGVKNIALLSRSGATSEASRATIAFLEHREVNVKVMKVDICDRDALHYAVDEIETTMPRVRGLFQCAASLSDAVFDTMTYSNWQEAVRPKTIGSWNLYKRFPQDMDFFIFLSSSVGVIGNRGQANYAAGNAFQDALARHIDAEGKMRSVSIDLGPVLGAGMLAENPRTLEKLKATGFFGVRLQDFERVVERAITGYTEGDERLPPQVVIGVGTGGLLRQNKPADPYWARTALFTHLNKVDVPGDADQIDPDGDPMEQTTKMLLSKATTAKEAHQIVTAGLCTVLAASMGKQADDVDDDRPPSAYGVDSLIAVGVRTWVQRECNVDVSIFEVLSDTSISELSSTIVDRGGFGKTK</sequence>
<dbReference type="InterPro" id="IPR049900">
    <property type="entry name" value="PKS_mFAS_DH"/>
</dbReference>
<dbReference type="SMART" id="SM00826">
    <property type="entry name" value="PKS_DH"/>
    <property type="match status" value="1"/>
</dbReference>
<dbReference type="SUPFAM" id="SSF53901">
    <property type="entry name" value="Thiolase-like"/>
    <property type="match status" value="1"/>
</dbReference>
<dbReference type="PANTHER" id="PTHR43775">
    <property type="entry name" value="FATTY ACID SYNTHASE"/>
    <property type="match status" value="1"/>
</dbReference>
<dbReference type="Pfam" id="PF00698">
    <property type="entry name" value="Acyl_transf_1"/>
    <property type="match status" value="1"/>
</dbReference>
<dbReference type="InterPro" id="IPR036736">
    <property type="entry name" value="ACP-like_sf"/>
</dbReference>
<feature type="domain" description="Ketosynthase family 3 (KS3)" evidence="8">
    <location>
        <begin position="1"/>
        <end position="404"/>
    </location>
</feature>
<feature type="domain" description="Carrier" evidence="7">
    <location>
        <begin position="2184"/>
        <end position="2258"/>
    </location>
</feature>
<dbReference type="Pfam" id="PF14765">
    <property type="entry name" value="PS-DH"/>
    <property type="match status" value="1"/>
</dbReference>
<gene>
    <name evidence="10" type="ORF">SCAR479_03036</name>
</gene>
<dbReference type="PROSITE" id="PS50075">
    <property type="entry name" value="CARRIER"/>
    <property type="match status" value="1"/>
</dbReference>
<dbReference type="InterPro" id="IPR057326">
    <property type="entry name" value="KR_dom"/>
</dbReference>
<dbReference type="InterPro" id="IPR006162">
    <property type="entry name" value="Ppantetheine_attach_site"/>
</dbReference>
<dbReference type="Pfam" id="PF21089">
    <property type="entry name" value="PKS_DH_N"/>
    <property type="match status" value="1"/>
</dbReference>
<comment type="caution">
    <text evidence="10">The sequence shown here is derived from an EMBL/GenBank/DDBJ whole genome shotgun (WGS) entry which is preliminary data.</text>
</comment>
<evidence type="ECO:0000313" key="11">
    <source>
        <dbReference type="Proteomes" id="UP001465668"/>
    </source>
</evidence>
<dbReference type="SMART" id="SM00823">
    <property type="entry name" value="PKS_PP"/>
    <property type="match status" value="1"/>
</dbReference>
<dbReference type="InterPro" id="IPR020807">
    <property type="entry name" value="PKS_DH"/>
</dbReference>
<feature type="region of interest" description="C-terminal hotdog fold" evidence="6">
    <location>
        <begin position="1152"/>
        <end position="1309"/>
    </location>
</feature>
<feature type="active site" description="Proton donor; for dehydratase activity" evidence="6">
    <location>
        <position position="1217"/>
    </location>
</feature>
<evidence type="ECO:0000259" key="9">
    <source>
        <dbReference type="PROSITE" id="PS52019"/>
    </source>
</evidence>
<dbReference type="SUPFAM" id="SSF47336">
    <property type="entry name" value="ACP-like"/>
    <property type="match status" value="1"/>
</dbReference>
<dbReference type="SMART" id="SM00822">
    <property type="entry name" value="PKS_KR"/>
    <property type="match status" value="1"/>
</dbReference>
<feature type="region of interest" description="N-terminal hotdog fold" evidence="6">
    <location>
        <begin position="974"/>
        <end position="1119"/>
    </location>
</feature>
<dbReference type="InterPro" id="IPR049552">
    <property type="entry name" value="PKS_DH_N"/>
</dbReference>
<dbReference type="InterPro" id="IPR032821">
    <property type="entry name" value="PKS_assoc"/>
</dbReference>
<dbReference type="Gene3D" id="1.10.1240.100">
    <property type="match status" value="1"/>
</dbReference>
<dbReference type="InterPro" id="IPR014031">
    <property type="entry name" value="Ketoacyl_synth_C"/>
</dbReference>
<dbReference type="SUPFAM" id="SSF51735">
    <property type="entry name" value="NAD(P)-binding Rossmann-fold domains"/>
    <property type="match status" value="3"/>
</dbReference>
<dbReference type="Proteomes" id="UP001465668">
    <property type="component" value="Unassembled WGS sequence"/>
</dbReference>
<dbReference type="InterPro" id="IPR009081">
    <property type="entry name" value="PP-bd_ACP"/>
</dbReference>
<keyword evidence="3" id="KW-0808">Transferase</keyword>
<dbReference type="InterPro" id="IPR056501">
    <property type="entry name" value="NAD-bd_HRPKS_sdrA"/>
</dbReference>
<dbReference type="InterPro" id="IPR014030">
    <property type="entry name" value="Ketoacyl_synth_N"/>
</dbReference>
<keyword evidence="11" id="KW-1185">Reference proteome</keyword>
<dbReference type="CDD" id="cd00833">
    <property type="entry name" value="PKS"/>
    <property type="match status" value="1"/>
</dbReference>
<evidence type="ECO:0008006" key="12">
    <source>
        <dbReference type="Google" id="ProtNLM"/>
    </source>
</evidence>
<dbReference type="Pfam" id="PF00550">
    <property type="entry name" value="PP-binding"/>
    <property type="match status" value="1"/>
</dbReference>
<dbReference type="SMART" id="SM00825">
    <property type="entry name" value="PKS_KS"/>
    <property type="match status" value="1"/>
</dbReference>
<keyword evidence="5" id="KW-0511">Multifunctional enzyme</keyword>
<evidence type="ECO:0000256" key="1">
    <source>
        <dbReference type="ARBA" id="ARBA00022450"/>
    </source>
</evidence>
<dbReference type="InterPro" id="IPR011032">
    <property type="entry name" value="GroES-like_sf"/>
</dbReference>
<dbReference type="SMART" id="SM00829">
    <property type="entry name" value="PKS_ER"/>
    <property type="match status" value="1"/>
</dbReference>
<keyword evidence="4" id="KW-0560">Oxidoreductase</keyword>
<dbReference type="InterPro" id="IPR016036">
    <property type="entry name" value="Malonyl_transacylase_ACP-bd"/>
</dbReference>
<dbReference type="Gene3D" id="1.10.1200.10">
    <property type="entry name" value="ACP-like"/>
    <property type="match status" value="1"/>
</dbReference>
<evidence type="ECO:0000256" key="6">
    <source>
        <dbReference type="PROSITE-ProRule" id="PRU01363"/>
    </source>
</evidence>
<dbReference type="InterPro" id="IPR001227">
    <property type="entry name" value="Ac_transferase_dom_sf"/>
</dbReference>
<dbReference type="InterPro" id="IPR014043">
    <property type="entry name" value="Acyl_transferase_dom"/>
</dbReference>
<proteinExistence type="predicted"/>
<keyword evidence="1" id="KW-0596">Phosphopantetheine</keyword>
<dbReference type="Pfam" id="PF08240">
    <property type="entry name" value="ADH_N"/>
    <property type="match status" value="1"/>
</dbReference>
<evidence type="ECO:0000256" key="3">
    <source>
        <dbReference type="ARBA" id="ARBA00022679"/>
    </source>
</evidence>
<dbReference type="Gene3D" id="3.40.366.10">
    <property type="entry name" value="Malonyl-Coenzyme A Acyl Carrier Protein, domain 2"/>
    <property type="match status" value="1"/>
</dbReference>
<evidence type="ECO:0000259" key="7">
    <source>
        <dbReference type="PROSITE" id="PS50075"/>
    </source>
</evidence>
<reference evidence="10 11" key="1">
    <citation type="submission" date="2024-02" db="EMBL/GenBank/DDBJ databases">
        <title>First draft genome assembly of two strains of Seiridium cardinale.</title>
        <authorList>
            <person name="Emiliani G."/>
            <person name="Scali E."/>
        </authorList>
    </citation>
    <scope>NUCLEOTIDE SEQUENCE [LARGE SCALE GENOMIC DNA]</scope>
    <source>
        <strain evidence="10 11">BM-138-000479</strain>
    </source>
</reference>
<dbReference type="PROSITE" id="PS00606">
    <property type="entry name" value="KS3_1"/>
    <property type="match status" value="1"/>
</dbReference>
<dbReference type="Pfam" id="PF22621">
    <property type="entry name" value="CurL-like_PKS_C"/>
    <property type="match status" value="1"/>
</dbReference>
<keyword evidence="2" id="KW-0597">Phosphoprotein</keyword>
<dbReference type="EMBL" id="JARVKM010000008">
    <property type="protein sequence ID" value="KAK9779912.1"/>
    <property type="molecule type" value="Genomic_DNA"/>
</dbReference>
<dbReference type="InterPro" id="IPR016039">
    <property type="entry name" value="Thiolase-like"/>
</dbReference>
<dbReference type="InterPro" id="IPR036291">
    <property type="entry name" value="NAD(P)-bd_dom_sf"/>
</dbReference>
<dbReference type="Pfam" id="PF00109">
    <property type="entry name" value="ketoacyl-synt"/>
    <property type="match status" value="2"/>
</dbReference>
<dbReference type="CDD" id="cd05195">
    <property type="entry name" value="enoyl_red"/>
    <property type="match status" value="1"/>
</dbReference>
<dbReference type="InterPro" id="IPR016035">
    <property type="entry name" value="Acyl_Trfase/lysoPLipase"/>
</dbReference>
<dbReference type="Gene3D" id="3.90.180.10">
    <property type="entry name" value="Medium-chain alcohol dehydrogenases, catalytic domain"/>
    <property type="match status" value="1"/>
</dbReference>
<feature type="active site" description="Proton acceptor; for dehydratase activity" evidence="6">
    <location>
        <position position="1006"/>
    </location>
</feature>
<accession>A0ABR2Y1V3</accession>
<dbReference type="Pfam" id="PF02801">
    <property type="entry name" value="Ketoacyl-synt_C"/>
    <property type="match status" value="1"/>
</dbReference>
<dbReference type="PROSITE" id="PS52019">
    <property type="entry name" value="PKS_MFAS_DH"/>
    <property type="match status" value="1"/>
</dbReference>
<dbReference type="PROSITE" id="PS00012">
    <property type="entry name" value="PHOSPHOPANTETHEINE"/>
    <property type="match status" value="1"/>
</dbReference>
<dbReference type="InterPro" id="IPR018201">
    <property type="entry name" value="Ketoacyl_synth_AS"/>
</dbReference>
<dbReference type="InterPro" id="IPR013154">
    <property type="entry name" value="ADH-like_N"/>
</dbReference>
<dbReference type="InterPro" id="IPR020806">
    <property type="entry name" value="PKS_PP-bd"/>
</dbReference>
<dbReference type="InterPro" id="IPR050091">
    <property type="entry name" value="PKS_NRPS_Biosynth_Enz"/>
</dbReference>
<dbReference type="Pfam" id="PF16197">
    <property type="entry name" value="KAsynt_C_assoc"/>
    <property type="match status" value="1"/>
</dbReference>
<evidence type="ECO:0000259" key="8">
    <source>
        <dbReference type="PROSITE" id="PS52004"/>
    </source>
</evidence>
<organism evidence="10 11">
    <name type="scientific">Seiridium cardinale</name>
    <dbReference type="NCBI Taxonomy" id="138064"/>
    <lineage>
        <taxon>Eukaryota</taxon>
        <taxon>Fungi</taxon>
        <taxon>Dikarya</taxon>
        <taxon>Ascomycota</taxon>
        <taxon>Pezizomycotina</taxon>
        <taxon>Sordariomycetes</taxon>
        <taxon>Xylariomycetidae</taxon>
        <taxon>Amphisphaeriales</taxon>
        <taxon>Sporocadaceae</taxon>
        <taxon>Seiridium</taxon>
    </lineage>
</organism>
<dbReference type="InterPro" id="IPR020843">
    <property type="entry name" value="ER"/>
</dbReference>
<dbReference type="Pfam" id="PF23114">
    <property type="entry name" value="NAD-bd_HRPKS_sdrA"/>
    <property type="match status" value="1"/>
</dbReference>
<dbReference type="SUPFAM" id="SSF55048">
    <property type="entry name" value="Probable ACP-binding domain of malonyl-CoA ACP transacylase"/>
    <property type="match status" value="1"/>
</dbReference>
<dbReference type="Gene3D" id="3.40.50.720">
    <property type="entry name" value="NAD(P)-binding Rossmann-like Domain"/>
    <property type="match status" value="2"/>
</dbReference>
<evidence type="ECO:0000313" key="10">
    <source>
        <dbReference type="EMBL" id="KAK9779912.1"/>
    </source>
</evidence>
<dbReference type="SMART" id="SM00827">
    <property type="entry name" value="PKS_AT"/>
    <property type="match status" value="1"/>
</dbReference>
<protein>
    <recommendedName>
        <fullName evidence="12">Polyketide synthase</fullName>
    </recommendedName>
</protein>
<dbReference type="Gene3D" id="3.10.129.110">
    <property type="entry name" value="Polyketide synthase dehydratase"/>
    <property type="match status" value="1"/>
</dbReference>
<dbReference type="PANTHER" id="PTHR43775:SF29">
    <property type="entry name" value="ASPERFURANONE POLYKETIDE SYNTHASE AFOG-RELATED"/>
    <property type="match status" value="1"/>
</dbReference>
<dbReference type="InterPro" id="IPR042104">
    <property type="entry name" value="PKS_dehydratase_sf"/>
</dbReference>
<name>A0ABR2Y1V3_9PEZI</name>
<evidence type="ECO:0000256" key="4">
    <source>
        <dbReference type="ARBA" id="ARBA00023002"/>
    </source>
</evidence>
<dbReference type="SUPFAM" id="SSF50129">
    <property type="entry name" value="GroES-like"/>
    <property type="match status" value="1"/>
</dbReference>
<evidence type="ECO:0000256" key="2">
    <source>
        <dbReference type="ARBA" id="ARBA00022553"/>
    </source>
</evidence>
<dbReference type="SUPFAM" id="SSF52151">
    <property type="entry name" value="FabD/lysophospholipase-like"/>
    <property type="match status" value="1"/>
</dbReference>
<dbReference type="PROSITE" id="PS52004">
    <property type="entry name" value="KS3_2"/>
    <property type="match status" value="1"/>
</dbReference>
<dbReference type="Pfam" id="PF08659">
    <property type="entry name" value="KR"/>
    <property type="match status" value="1"/>
</dbReference>
<dbReference type="Gene3D" id="3.40.47.10">
    <property type="match status" value="2"/>
</dbReference>
<dbReference type="InterPro" id="IPR049551">
    <property type="entry name" value="PKS_DH_C"/>
</dbReference>
<dbReference type="InterPro" id="IPR020841">
    <property type="entry name" value="PKS_Beta-ketoAc_synthase_dom"/>
</dbReference>
<evidence type="ECO:0000256" key="5">
    <source>
        <dbReference type="ARBA" id="ARBA00023268"/>
    </source>
</evidence>